<dbReference type="InterPro" id="IPR014144">
    <property type="entry name" value="LigD_PE_domain"/>
</dbReference>
<dbReference type="EMBL" id="LBSA01000005">
    <property type="protein sequence ID" value="KKQ10432.1"/>
    <property type="molecule type" value="Genomic_DNA"/>
</dbReference>
<dbReference type="NCBIfam" id="TIGR02777">
    <property type="entry name" value="LigD_PE_dom"/>
    <property type="match status" value="1"/>
</dbReference>
<reference evidence="2 3" key="1">
    <citation type="journal article" date="2015" name="Nature">
        <title>rRNA introns, odd ribosomes, and small enigmatic genomes across a large radiation of phyla.</title>
        <authorList>
            <person name="Brown C.T."/>
            <person name="Hug L.A."/>
            <person name="Thomas B.C."/>
            <person name="Sharon I."/>
            <person name="Castelle C.J."/>
            <person name="Singh A."/>
            <person name="Wilkins M.J."/>
            <person name="Williams K.H."/>
            <person name="Banfield J.F."/>
        </authorList>
    </citation>
    <scope>NUCLEOTIDE SEQUENCE [LARGE SCALE GENOMIC DNA]</scope>
</reference>
<evidence type="ECO:0000313" key="3">
    <source>
        <dbReference type="Proteomes" id="UP000034492"/>
    </source>
</evidence>
<dbReference type="AlphaFoldDB" id="A0A0G0EY41"/>
<name>A0A0G0EY41_9BACT</name>
<dbReference type="Proteomes" id="UP000034492">
    <property type="component" value="Unassembled WGS sequence"/>
</dbReference>
<evidence type="ECO:0000259" key="1">
    <source>
        <dbReference type="Pfam" id="PF13298"/>
    </source>
</evidence>
<accession>A0A0G0EY41</accession>
<dbReference type="PANTHER" id="PTHR39465">
    <property type="entry name" value="DNA LIGASE D, 3'-PHOSPHOESTERASE DOMAIN"/>
    <property type="match status" value="1"/>
</dbReference>
<proteinExistence type="predicted"/>
<gene>
    <name evidence="2" type="ORF">US19_C0005G0044</name>
</gene>
<keyword evidence="2" id="KW-0436">Ligase</keyword>
<comment type="caution">
    <text evidence="2">The sequence shown here is derived from an EMBL/GenBank/DDBJ whole genome shotgun (WGS) entry which is preliminary data.</text>
</comment>
<dbReference type="PANTHER" id="PTHR39465:SF1">
    <property type="entry name" value="DNA LIGASE D 3'-PHOSPHOESTERASE DOMAIN-CONTAINING PROTEIN"/>
    <property type="match status" value="1"/>
</dbReference>
<feature type="domain" description="DNA ligase D 3'-phosphoesterase" evidence="1">
    <location>
        <begin position="9"/>
        <end position="141"/>
    </location>
</feature>
<protein>
    <submittedName>
        <fullName evidence="2">Ligase D protein</fullName>
    </submittedName>
</protein>
<sequence length="170" mass="19471">MSKLVFVVQKHNATSLHFDFRLEVNGVMPSWAIPKGPTLDPNLKRLAMKTPDHSLEYKQSLRANALRKFEGTIPEGKYGAGPVEIWDEGEYIPEREISKGVREQIPDRKEDEKIMAEGIKKGEIKFFLKGKKLKGSFALVKTRIGGKENAWLMIKHKDEFVKKDYDAKKN</sequence>
<organism evidence="2 3">
    <name type="scientific">Candidatus Daviesbacteria bacterium GW2011_GWB1_36_5</name>
    <dbReference type="NCBI Taxonomy" id="1618426"/>
    <lineage>
        <taxon>Bacteria</taxon>
        <taxon>Candidatus Daviesiibacteriota</taxon>
    </lineage>
</organism>
<dbReference type="GO" id="GO:0016874">
    <property type="term" value="F:ligase activity"/>
    <property type="evidence" value="ECO:0007669"/>
    <property type="project" value="UniProtKB-KW"/>
</dbReference>
<dbReference type="Pfam" id="PF13298">
    <property type="entry name" value="LigD_N"/>
    <property type="match status" value="1"/>
</dbReference>
<evidence type="ECO:0000313" key="2">
    <source>
        <dbReference type="EMBL" id="KKQ10432.1"/>
    </source>
</evidence>